<dbReference type="Gene3D" id="1.10.530.10">
    <property type="match status" value="1"/>
</dbReference>
<dbReference type="SMART" id="SM00257">
    <property type="entry name" value="LysM"/>
    <property type="match status" value="1"/>
</dbReference>
<name>A0AA94H628_9ENTR</name>
<dbReference type="AlphaFoldDB" id="A0AA94H628"/>
<reference evidence="2 4" key="2">
    <citation type="submission" date="2021-03" db="EMBL/GenBank/DDBJ databases">
        <authorList>
            <person name="Li Y."/>
            <person name="Li S."/>
            <person name="Chen M."/>
            <person name="Peng G."/>
            <person name="Tan Z."/>
            <person name="An Q."/>
        </authorList>
    </citation>
    <scope>NUCLEOTIDE SEQUENCE [LARGE SCALE GENOMIC DNA]</scope>
    <source>
        <strain evidence="2 4">Ola 51</strain>
    </source>
</reference>
<evidence type="ECO:0000313" key="3">
    <source>
        <dbReference type="EMBL" id="SFD00776.1"/>
    </source>
</evidence>
<organism evidence="3 5">
    <name type="scientific">Kosakonia oryzae</name>
    <dbReference type="NCBI Taxonomy" id="497725"/>
    <lineage>
        <taxon>Bacteria</taxon>
        <taxon>Pseudomonadati</taxon>
        <taxon>Pseudomonadota</taxon>
        <taxon>Gammaproteobacteria</taxon>
        <taxon>Enterobacterales</taxon>
        <taxon>Enterobacteriaceae</taxon>
        <taxon>Kosakonia</taxon>
    </lineage>
</organism>
<dbReference type="Proteomes" id="UP000078227">
    <property type="component" value="Chromosome"/>
</dbReference>
<dbReference type="InterPro" id="IPR018392">
    <property type="entry name" value="LysM"/>
</dbReference>
<keyword evidence="4" id="KW-1185">Reference proteome</keyword>
<dbReference type="EMBL" id="FOKO01000005">
    <property type="protein sequence ID" value="SFD00776.1"/>
    <property type="molecule type" value="Genomic_DNA"/>
</dbReference>
<protein>
    <submittedName>
        <fullName evidence="3">LysM domain-containing protein</fullName>
    </submittedName>
    <submittedName>
        <fullName evidence="2">LysM peptidoglycan-binding domain-containing protein</fullName>
    </submittedName>
</protein>
<evidence type="ECO:0000313" key="4">
    <source>
        <dbReference type="Proteomes" id="UP000078227"/>
    </source>
</evidence>
<evidence type="ECO:0000259" key="1">
    <source>
        <dbReference type="PROSITE" id="PS51782"/>
    </source>
</evidence>
<evidence type="ECO:0000313" key="5">
    <source>
        <dbReference type="Proteomes" id="UP000182314"/>
    </source>
</evidence>
<dbReference type="KEGG" id="kor:AWR26_23140"/>
<dbReference type="RefSeq" id="WP_064568733.1">
    <property type="nucleotide sequence ID" value="NZ_CP014007.2"/>
</dbReference>
<dbReference type="Proteomes" id="UP000182314">
    <property type="component" value="Unassembled WGS sequence"/>
</dbReference>
<sequence>MAREDNYVTIFPEADVTPRKFDGLLGWSAAWRCVVDPQEKPLTLDSTVSLNPSATEVTVQPGDSLSEIAQEHDCTVKELAKLNHLRNPSLIFPGQVLKLPVRQYRMNQTEIDSLAAQADTSCTLSFAFEDLIEKPLQKFKVRIESAAGDVLESVTDELGRIQDYVMAKAEEIRVFVNGVHGIKEVARFVPSEGKSDIRLTSPKVRVKGVTQPIKDRAGRIDLDKHPVNTVVSGRDSKGNPVIQINHTCPNRYDLQLGANLCYWDQIIAASERSGIIPQSIAAVINAESAQIKGVWNKDSVAISREKTKAAKALKEQQGESAEGVVVYASSAAGMTQFLNATWLDETFREGTYLNEQARVRGVLADKPKRDALNNIEYHPKTHQQIILPMFEIAPDTWWTKQQIIDNRLLRGVTPYPPHATKALQEWLNLRFEPEFIIMAAVDYGLYNLAKLQAAGYNVESLNDAEKAKIFYLTHHLGLGDAKRFIRKTITEESAHKLLVAQVGGKKAAWYANIPDNGGSYIKGHRMWLSDYIDKSINLKSFYCPKIEFTVKQESSGLENVIEKIKEGEK</sequence>
<dbReference type="SUPFAM" id="SSF54106">
    <property type="entry name" value="LysM domain"/>
    <property type="match status" value="1"/>
</dbReference>
<accession>A0AA94H628</accession>
<feature type="domain" description="LysM" evidence="1">
    <location>
        <begin position="55"/>
        <end position="99"/>
    </location>
</feature>
<evidence type="ECO:0000313" key="2">
    <source>
        <dbReference type="EMBL" id="ANI84903.1"/>
    </source>
</evidence>
<gene>
    <name evidence="2" type="ORF">AWR26_23140</name>
    <name evidence="3" type="ORF">SAMN05216286_3887</name>
</gene>
<dbReference type="Gene3D" id="3.10.350.10">
    <property type="entry name" value="LysM domain"/>
    <property type="match status" value="1"/>
</dbReference>
<reference evidence="3 5" key="1">
    <citation type="submission" date="2016-10" db="EMBL/GenBank/DDBJ databases">
        <authorList>
            <person name="Varghese N."/>
            <person name="Submissions S."/>
        </authorList>
    </citation>
    <scope>NUCLEOTIDE SEQUENCE [LARGE SCALE GENOMIC DNA]</scope>
    <source>
        <strain evidence="3 5">CGMCC 1.7012</strain>
    </source>
</reference>
<dbReference type="CDD" id="cd00118">
    <property type="entry name" value="LysM"/>
    <property type="match status" value="1"/>
</dbReference>
<dbReference type="Pfam" id="PF01476">
    <property type="entry name" value="LysM"/>
    <property type="match status" value="1"/>
</dbReference>
<dbReference type="PROSITE" id="PS51782">
    <property type="entry name" value="LYSM"/>
    <property type="match status" value="1"/>
</dbReference>
<proteinExistence type="predicted"/>
<dbReference type="EMBL" id="CP014007">
    <property type="protein sequence ID" value="ANI84903.1"/>
    <property type="molecule type" value="Genomic_DNA"/>
</dbReference>
<dbReference type="InterPro" id="IPR036779">
    <property type="entry name" value="LysM_dom_sf"/>
</dbReference>